<dbReference type="Pfam" id="PF07494">
    <property type="entry name" value="Reg_prop"/>
    <property type="match status" value="1"/>
</dbReference>
<dbReference type="AlphaFoldDB" id="Q5H4D7"/>
<accession>Q5H4D7</accession>
<proteinExistence type="predicted"/>
<keyword evidence="2" id="KW-1185">Reference proteome</keyword>
<dbReference type="Proteomes" id="UP000006735">
    <property type="component" value="Chromosome"/>
</dbReference>
<dbReference type="HOGENOM" id="CLU_1712568_0_0_6"/>
<gene>
    <name evidence="1" type="ordered locus">XOO0930</name>
</gene>
<name>Q5H4D7_XANOR</name>
<organism evidence="1 2">
    <name type="scientific">Xanthomonas oryzae pv. oryzae (strain KACC10331 / KXO85)</name>
    <dbReference type="NCBI Taxonomy" id="291331"/>
    <lineage>
        <taxon>Bacteria</taxon>
        <taxon>Pseudomonadati</taxon>
        <taxon>Pseudomonadota</taxon>
        <taxon>Gammaproteobacteria</taxon>
        <taxon>Lysobacterales</taxon>
        <taxon>Lysobacteraceae</taxon>
        <taxon>Xanthomonas</taxon>
    </lineage>
</organism>
<dbReference type="EMBL" id="AE013598">
    <property type="protein sequence ID" value="AAW74184.1"/>
    <property type="molecule type" value="Genomic_DNA"/>
</dbReference>
<dbReference type="KEGG" id="xoo:XOO0930"/>
<protein>
    <submittedName>
        <fullName evidence="1">Predicted periplasmic ligand-binding sensor domain</fullName>
    </submittedName>
</protein>
<evidence type="ECO:0000313" key="2">
    <source>
        <dbReference type="Proteomes" id="UP000006735"/>
    </source>
</evidence>
<reference evidence="1 2" key="1">
    <citation type="journal article" date="2005" name="Nucleic Acids Res.">
        <title>The genome sequence of Xanthomonas oryzae pathovar oryzae KACC10331, the bacterial blight pathogen of rice.</title>
        <authorList>
            <person name="Lee B.M."/>
            <person name="Park Y.J."/>
            <person name="Park D.S."/>
            <person name="Kang H.W."/>
            <person name="Kim J.G."/>
            <person name="Song E.S."/>
            <person name="Park I.C."/>
            <person name="Yoon U.H."/>
            <person name="Hahn J.H."/>
            <person name="Koo B.S."/>
            <person name="Lee G.B."/>
            <person name="Kim H."/>
            <person name="Park H.S."/>
            <person name="Yoon K.O."/>
            <person name="Kim J.H."/>
            <person name="Jung C.H."/>
            <person name="Koh N.H."/>
            <person name="Seo J.S."/>
            <person name="Go S.J."/>
        </authorList>
    </citation>
    <scope>NUCLEOTIDE SEQUENCE [LARGE SCALE GENOMIC DNA]</scope>
    <source>
        <strain evidence="2">KACC10331 / KXO85</strain>
    </source>
</reference>
<dbReference type="InterPro" id="IPR011110">
    <property type="entry name" value="Reg_prop"/>
</dbReference>
<evidence type="ECO:0000313" key="1">
    <source>
        <dbReference type="EMBL" id="AAW74184.1"/>
    </source>
</evidence>
<sequence length="170" mass="18463">MGRVGTHAHTSCVRSTCVRRIGHALPWFLVCCAVLGVWPASAQALTNTAYDTVTRWNMDDGLPHNLVHAVAQGEDGLIWLGTWEDVARFNGPDFTVYDRQNTSGVELGGVFVVVRDNTGGMLFGTAFDGVYRDQDGHWQQLGDASARHLAVSALLRRADGALWVGTPQAL</sequence>
<dbReference type="Gene3D" id="2.130.10.10">
    <property type="entry name" value="YVTN repeat-like/Quinoprotein amine dehydrogenase"/>
    <property type="match status" value="1"/>
</dbReference>
<dbReference type="STRING" id="291331.XOO0930"/>
<dbReference type="SUPFAM" id="SSF63829">
    <property type="entry name" value="Calcium-dependent phosphotriesterase"/>
    <property type="match status" value="1"/>
</dbReference>
<dbReference type="InterPro" id="IPR015943">
    <property type="entry name" value="WD40/YVTN_repeat-like_dom_sf"/>
</dbReference>